<comment type="caution">
    <text evidence="1">The sequence shown here is derived from an EMBL/GenBank/DDBJ whole genome shotgun (WGS) entry which is preliminary data.</text>
</comment>
<protein>
    <submittedName>
        <fullName evidence="1">Uncharacterized protein</fullName>
    </submittedName>
</protein>
<sequence>MGELSMGVGSEGAHIVKTFSCYFLGAQVRVRYERSGDEEAIWIANVVLDGRVRSIDGAAALQTPCAQSDVTRSVLRGLEWVRKSDASL</sequence>
<evidence type="ECO:0000313" key="2">
    <source>
        <dbReference type="Proteomes" id="UP000248926"/>
    </source>
</evidence>
<name>A0A328P3V6_9GAMM</name>
<reference evidence="1 2" key="1">
    <citation type="journal article" date="2018" name="Genet. Mol. Biol.">
        <title>The genome sequence of Dyella jiangningensis FCAV SCS01 from a lignocellulose-decomposing microbial consortium metagenome reveals potential for biotechnological applications.</title>
        <authorList>
            <person name="Desiderato J.G."/>
            <person name="Alvarenga D.O."/>
            <person name="Constancio M.T.L."/>
            <person name="Alves L.M.C."/>
            <person name="Varani A.M."/>
        </authorList>
    </citation>
    <scope>NUCLEOTIDE SEQUENCE [LARGE SCALE GENOMIC DNA]</scope>
    <source>
        <strain evidence="1 2">FCAV SCS01</strain>
    </source>
</reference>
<dbReference type="EMBL" id="NFZS01000005">
    <property type="protein sequence ID" value="RAO74854.1"/>
    <property type="molecule type" value="Genomic_DNA"/>
</dbReference>
<keyword evidence="2" id="KW-1185">Reference proteome</keyword>
<evidence type="ECO:0000313" key="1">
    <source>
        <dbReference type="EMBL" id="RAO74854.1"/>
    </source>
</evidence>
<accession>A0A328P3V6</accession>
<proteinExistence type="predicted"/>
<organism evidence="1 2">
    <name type="scientific">Dyella jiangningensis</name>
    <dbReference type="NCBI Taxonomy" id="1379159"/>
    <lineage>
        <taxon>Bacteria</taxon>
        <taxon>Pseudomonadati</taxon>
        <taxon>Pseudomonadota</taxon>
        <taxon>Gammaproteobacteria</taxon>
        <taxon>Lysobacterales</taxon>
        <taxon>Rhodanobacteraceae</taxon>
        <taxon>Dyella</taxon>
    </lineage>
</organism>
<gene>
    <name evidence="1" type="ORF">CA260_18790</name>
</gene>
<dbReference type="Proteomes" id="UP000248926">
    <property type="component" value="Unassembled WGS sequence"/>
</dbReference>
<dbReference type="AlphaFoldDB" id="A0A328P3V6"/>